<sequence length="598" mass="67987">MDSCTNHRIVSLSLASHSLESIHDLFSNLSLRRTTASAPDDTSRSASYNELALEVHVIEQLRRIIELRNDRLSPTARLNDDTLRRIFQYCVEPNWDQIINEQRPDSMTLRLSHVSRRWRSLTISSPSLWSSILLTLWYNPRHGNAHVIFPHVAAPEHPLSAQILKIMGKPYTSFLLQRAGHSMLSVTITSRQPIRRWPGPSVSPLEPLVILKDRISSLRLHLPDVCTHSILWTTVSGNLCCLQRLTIFSKHVGYTAHHGQLLWEIIETPFQCLRHLTISCTAPLPYTGDGLPTHVHCETLELRLNRLDSESYRHHSILHATLKRFPNLKKLGIGILPKEWQHELLEEGADYSVEPVTLSRLHALSLEVDGPDLLPIIRALHAPSTRELHIATKFPRGARTPTTFASGSPQLSTSPAYREPCRILKSFVARCAHLTHVELVGIPAEVLPDLLEDQNQINAFACLAVGLTEDAWNKLLCTLLPTQKPDLGDVHFYNVFRPSAMQSLLTWLQDPSRQTRIRSLEYKSYDSGYQPVSCADLEHLMSREVDKLVISQHRVYPDWTREKCPPGNIFPTSFELSFGMDSEFYTHGMAIIYPPFHE</sequence>
<evidence type="ECO:0000313" key="1">
    <source>
        <dbReference type="EMBL" id="KZO96491.1"/>
    </source>
</evidence>
<reference evidence="1 2" key="1">
    <citation type="journal article" date="2016" name="Mol. Biol. Evol.">
        <title>Comparative Genomics of Early-Diverging Mushroom-Forming Fungi Provides Insights into the Origins of Lignocellulose Decay Capabilities.</title>
        <authorList>
            <person name="Nagy L.G."/>
            <person name="Riley R."/>
            <person name="Tritt A."/>
            <person name="Adam C."/>
            <person name="Daum C."/>
            <person name="Floudas D."/>
            <person name="Sun H."/>
            <person name="Yadav J.S."/>
            <person name="Pangilinan J."/>
            <person name="Larsson K.H."/>
            <person name="Matsuura K."/>
            <person name="Barry K."/>
            <person name="Labutti K."/>
            <person name="Kuo R."/>
            <person name="Ohm R.A."/>
            <person name="Bhattacharya S.S."/>
            <person name="Shirouzu T."/>
            <person name="Yoshinaga Y."/>
            <person name="Martin F.M."/>
            <person name="Grigoriev I.V."/>
            <person name="Hibbett D.S."/>
        </authorList>
    </citation>
    <scope>NUCLEOTIDE SEQUENCE [LARGE SCALE GENOMIC DNA]</scope>
    <source>
        <strain evidence="1 2">TUFC12733</strain>
    </source>
</reference>
<protein>
    <submittedName>
        <fullName evidence="1">Uncharacterized protein</fullName>
    </submittedName>
</protein>
<dbReference type="Gene3D" id="1.20.1280.50">
    <property type="match status" value="1"/>
</dbReference>
<dbReference type="AlphaFoldDB" id="A0A167M9Z3"/>
<name>A0A167M9Z3_CALVF</name>
<proteinExistence type="predicted"/>
<keyword evidence="2" id="KW-1185">Reference proteome</keyword>
<dbReference type="EMBL" id="KV417284">
    <property type="protein sequence ID" value="KZO96491.1"/>
    <property type="molecule type" value="Genomic_DNA"/>
</dbReference>
<accession>A0A167M9Z3</accession>
<dbReference type="SUPFAM" id="SSF81383">
    <property type="entry name" value="F-box domain"/>
    <property type="match status" value="1"/>
</dbReference>
<dbReference type="InterPro" id="IPR036047">
    <property type="entry name" value="F-box-like_dom_sf"/>
</dbReference>
<evidence type="ECO:0000313" key="2">
    <source>
        <dbReference type="Proteomes" id="UP000076738"/>
    </source>
</evidence>
<dbReference type="Proteomes" id="UP000076738">
    <property type="component" value="Unassembled WGS sequence"/>
</dbReference>
<organism evidence="1 2">
    <name type="scientific">Calocera viscosa (strain TUFC12733)</name>
    <dbReference type="NCBI Taxonomy" id="1330018"/>
    <lineage>
        <taxon>Eukaryota</taxon>
        <taxon>Fungi</taxon>
        <taxon>Dikarya</taxon>
        <taxon>Basidiomycota</taxon>
        <taxon>Agaricomycotina</taxon>
        <taxon>Dacrymycetes</taxon>
        <taxon>Dacrymycetales</taxon>
        <taxon>Dacrymycetaceae</taxon>
        <taxon>Calocera</taxon>
    </lineage>
</organism>
<gene>
    <name evidence="1" type="ORF">CALVIDRAFT_119515</name>
</gene>